<dbReference type="PROSITE" id="PS50850">
    <property type="entry name" value="MFS"/>
    <property type="match status" value="1"/>
</dbReference>
<dbReference type="GO" id="GO:0015293">
    <property type="term" value="F:symporter activity"/>
    <property type="evidence" value="ECO:0007669"/>
    <property type="project" value="UniProtKB-KW"/>
</dbReference>
<feature type="domain" description="Major facilitator superfamily (MFS) profile" evidence="9">
    <location>
        <begin position="24"/>
        <end position="490"/>
    </location>
</feature>
<feature type="region of interest" description="Disordered" evidence="7">
    <location>
        <begin position="494"/>
        <end position="532"/>
    </location>
</feature>
<dbReference type="PANTHER" id="PTHR11662:SF399">
    <property type="entry name" value="FI19708P1-RELATED"/>
    <property type="match status" value="1"/>
</dbReference>
<keyword evidence="5 8" id="KW-1133">Transmembrane helix</keyword>
<feature type="transmembrane region" description="Helical" evidence="8">
    <location>
        <begin position="397"/>
        <end position="419"/>
    </location>
</feature>
<reference evidence="10" key="1">
    <citation type="submission" date="2021-06" db="EMBL/GenBank/DDBJ databases">
        <authorList>
            <person name="Hodson N. C."/>
            <person name="Mongue J. A."/>
            <person name="Jaron S. K."/>
        </authorList>
    </citation>
    <scope>NUCLEOTIDE SEQUENCE</scope>
</reference>
<dbReference type="GO" id="GO:0016020">
    <property type="term" value="C:membrane"/>
    <property type="evidence" value="ECO:0007669"/>
    <property type="project" value="UniProtKB-SubCell"/>
</dbReference>
<evidence type="ECO:0000256" key="5">
    <source>
        <dbReference type="ARBA" id="ARBA00022989"/>
    </source>
</evidence>
<dbReference type="Proteomes" id="UP000708208">
    <property type="component" value="Unassembled WGS sequence"/>
</dbReference>
<evidence type="ECO:0000256" key="7">
    <source>
        <dbReference type="SAM" id="MobiDB-lite"/>
    </source>
</evidence>
<dbReference type="InterPro" id="IPR020846">
    <property type="entry name" value="MFS_dom"/>
</dbReference>
<comment type="caution">
    <text evidence="10">The sequence shown here is derived from an EMBL/GenBank/DDBJ whole genome shotgun (WGS) entry which is preliminary data.</text>
</comment>
<proteinExistence type="predicted"/>
<dbReference type="FunFam" id="1.20.1250.20:FF:000003">
    <property type="entry name" value="Solute carrier family 17 member 3"/>
    <property type="match status" value="1"/>
</dbReference>
<dbReference type="EMBL" id="CAJVCH010554884">
    <property type="protein sequence ID" value="CAG7830241.1"/>
    <property type="molecule type" value="Genomic_DNA"/>
</dbReference>
<feature type="transmembrane region" description="Helical" evidence="8">
    <location>
        <begin position="236"/>
        <end position="255"/>
    </location>
</feature>
<evidence type="ECO:0000256" key="8">
    <source>
        <dbReference type="SAM" id="Phobius"/>
    </source>
</evidence>
<dbReference type="CDD" id="cd17318">
    <property type="entry name" value="MFS_SLC17"/>
    <property type="match status" value="1"/>
</dbReference>
<feature type="transmembrane region" description="Helical" evidence="8">
    <location>
        <begin position="466"/>
        <end position="485"/>
    </location>
</feature>
<dbReference type="InterPro" id="IPR011701">
    <property type="entry name" value="MFS"/>
</dbReference>
<organism evidence="10 11">
    <name type="scientific">Allacma fusca</name>
    <dbReference type="NCBI Taxonomy" id="39272"/>
    <lineage>
        <taxon>Eukaryota</taxon>
        <taxon>Metazoa</taxon>
        <taxon>Ecdysozoa</taxon>
        <taxon>Arthropoda</taxon>
        <taxon>Hexapoda</taxon>
        <taxon>Collembola</taxon>
        <taxon>Symphypleona</taxon>
        <taxon>Sminthuridae</taxon>
        <taxon>Allacma</taxon>
    </lineage>
</organism>
<accession>A0A8J2LXP2</accession>
<evidence type="ECO:0000256" key="1">
    <source>
        <dbReference type="ARBA" id="ARBA00004141"/>
    </source>
</evidence>
<protein>
    <recommendedName>
        <fullName evidence="9">Major facilitator superfamily (MFS) profile domain-containing protein</fullName>
    </recommendedName>
</protein>
<feature type="transmembrane region" description="Helical" evidence="8">
    <location>
        <begin position="204"/>
        <end position="224"/>
    </location>
</feature>
<feature type="transmembrane region" description="Helical" evidence="8">
    <location>
        <begin position="172"/>
        <end position="192"/>
    </location>
</feature>
<evidence type="ECO:0000259" key="9">
    <source>
        <dbReference type="PROSITE" id="PS50850"/>
    </source>
</evidence>
<keyword evidence="4" id="KW-0769">Symport</keyword>
<gene>
    <name evidence="10" type="ORF">AFUS01_LOCUS40059</name>
</gene>
<feature type="transmembrane region" description="Helical" evidence="8">
    <location>
        <begin position="336"/>
        <end position="361"/>
    </location>
</feature>
<evidence type="ECO:0000256" key="2">
    <source>
        <dbReference type="ARBA" id="ARBA00022448"/>
    </source>
</evidence>
<dbReference type="PANTHER" id="PTHR11662">
    <property type="entry name" value="SOLUTE CARRIER FAMILY 17"/>
    <property type="match status" value="1"/>
</dbReference>
<evidence type="ECO:0000313" key="10">
    <source>
        <dbReference type="EMBL" id="CAG7830241.1"/>
    </source>
</evidence>
<dbReference type="InterPro" id="IPR050382">
    <property type="entry name" value="MFS_Na/Anion_cotransporter"/>
</dbReference>
<keyword evidence="11" id="KW-1185">Reference proteome</keyword>
<feature type="transmembrane region" description="Helical" evidence="8">
    <location>
        <begin position="373"/>
        <end position="391"/>
    </location>
</feature>
<keyword evidence="6 8" id="KW-0472">Membrane</keyword>
<keyword evidence="3 8" id="KW-0812">Transmembrane</keyword>
<feature type="transmembrane region" description="Helical" evidence="8">
    <location>
        <begin position="431"/>
        <end position="454"/>
    </location>
</feature>
<evidence type="ECO:0000313" key="11">
    <source>
        <dbReference type="Proteomes" id="UP000708208"/>
    </source>
</evidence>
<keyword evidence="2" id="KW-0813">Transport</keyword>
<evidence type="ECO:0000256" key="4">
    <source>
        <dbReference type="ARBA" id="ARBA00022847"/>
    </source>
</evidence>
<dbReference type="GO" id="GO:0006820">
    <property type="term" value="P:monoatomic anion transport"/>
    <property type="evidence" value="ECO:0007669"/>
    <property type="project" value="TreeGrafter"/>
</dbReference>
<name>A0A8J2LXP2_9HEXA</name>
<comment type="subcellular location">
    <subcellularLocation>
        <location evidence="1">Membrane</location>
        <topology evidence="1">Multi-pass membrane protein</topology>
    </subcellularLocation>
</comment>
<feature type="transmembrane region" description="Helical" evidence="8">
    <location>
        <begin position="142"/>
        <end position="160"/>
    </location>
</feature>
<dbReference type="AlphaFoldDB" id="A0A8J2LXP2"/>
<dbReference type="Pfam" id="PF07690">
    <property type="entry name" value="MFS_1"/>
    <property type="match status" value="1"/>
</dbReference>
<sequence>MEREEAANLIPISRKPTGWGTRHTVAVMSFWGFAMSYAMRFNLSMAIVAMVNRTAELPLNNTNLSLSLRNFQASCANLENDNGWTEAYSMDSYEDADTEPNGEFDWDEAEQGLILGSFFYGYVVTQLPGGVIAGKFGGKWPLGLGLLLTAIFAILTPIAARTNTALLVTARIIQGLGEGVTTPAMHALLAVWAPPEERGQMASIAYAGTSFGTAATMVISGYLIKENVMGGWPSVFYVIGAATIVWFGLWCVLVYDSPAKHPRIKADELLHIQSAIGSQVSQTKLKTPWGKIFRSLPLWAILIAHTGHTWGLYTLLTELPTYMKLVLDFDIKQNSWMSALPYLVMWIAAIVLVKIADLCVAKNYLETLNVRKLMQIIAHLGAGIALIGASYSGCDRVATVALLTTAVGLNGASFAGFGVNHVDISPNHASVLMGITNTVSNMCGFVAPYVAGLLINRHPTLERWQIVFFIAAGVYLLDTVFYLMYASAEEQSWNRETVVESEPKSPFVIEEGPGASPPQLNDDANADAEAGE</sequence>
<evidence type="ECO:0000256" key="6">
    <source>
        <dbReference type="ARBA" id="ARBA00023136"/>
    </source>
</evidence>
<feature type="transmembrane region" description="Helical" evidence="8">
    <location>
        <begin position="296"/>
        <end position="316"/>
    </location>
</feature>
<feature type="transmembrane region" description="Helical" evidence="8">
    <location>
        <begin position="25"/>
        <end position="43"/>
    </location>
</feature>
<evidence type="ECO:0000256" key="3">
    <source>
        <dbReference type="ARBA" id="ARBA00022692"/>
    </source>
</evidence>
<dbReference type="OrthoDB" id="2985014at2759"/>